<evidence type="ECO:0000256" key="4">
    <source>
        <dbReference type="ARBA" id="ARBA00023180"/>
    </source>
</evidence>
<keyword evidence="3" id="KW-0732">Signal</keyword>
<accession>A0A1G9ZDL3</accession>
<evidence type="ECO:0000256" key="5">
    <source>
        <dbReference type="SAM" id="MobiDB-lite"/>
    </source>
</evidence>
<feature type="region of interest" description="Disordered" evidence="5">
    <location>
        <begin position="81"/>
        <end position="101"/>
    </location>
</feature>
<dbReference type="PANTHER" id="PTHR46769">
    <property type="entry name" value="POLYCYSTIC KIDNEY AND HEPATIC DISEASE 1 (AUTOSOMAL RECESSIVE)-LIKE 1"/>
    <property type="match status" value="1"/>
</dbReference>
<gene>
    <name evidence="7" type="ORF">SAMN04487949_3615</name>
</gene>
<dbReference type="InterPro" id="IPR055401">
    <property type="entry name" value="CEMIP_beta-hel_dom"/>
</dbReference>
<evidence type="ECO:0000313" key="8">
    <source>
        <dbReference type="Proteomes" id="UP000199451"/>
    </source>
</evidence>
<dbReference type="InterPro" id="IPR011050">
    <property type="entry name" value="Pectin_lyase_fold/virulence"/>
</dbReference>
<proteinExistence type="predicted"/>
<evidence type="ECO:0000313" key="7">
    <source>
        <dbReference type="EMBL" id="SDN19304.1"/>
    </source>
</evidence>
<dbReference type="SUPFAM" id="SSF51126">
    <property type="entry name" value="Pectin lyase-like"/>
    <property type="match status" value="1"/>
</dbReference>
<dbReference type="InterPro" id="IPR052387">
    <property type="entry name" value="Fibrocystin"/>
</dbReference>
<dbReference type="EMBL" id="FNHL01000007">
    <property type="protein sequence ID" value="SDN19304.1"/>
    <property type="molecule type" value="Genomic_DNA"/>
</dbReference>
<dbReference type="Pfam" id="PF24606">
    <property type="entry name" value="CEMIP_beta-hel"/>
    <property type="match status" value="1"/>
</dbReference>
<evidence type="ECO:0000259" key="6">
    <source>
        <dbReference type="PROSITE" id="PS51484"/>
    </source>
</evidence>
<reference evidence="8" key="1">
    <citation type="submission" date="2016-10" db="EMBL/GenBank/DDBJ databases">
        <authorList>
            <person name="Varghese N."/>
            <person name="Submissions S."/>
        </authorList>
    </citation>
    <scope>NUCLEOTIDE SEQUENCE [LARGE SCALE GENOMIC DNA]</scope>
    <source>
        <strain evidence="8">CGMCC 1.10119</strain>
    </source>
</reference>
<dbReference type="AlphaFoldDB" id="A0A1G9ZDL3"/>
<dbReference type="STRING" id="660521.SAMN04487949_3615"/>
<dbReference type="RefSeq" id="WP_089699773.1">
    <property type="nucleotide sequence ID" value="NZ_FNHL01000007.1"/>
</dbReference>
<keyword evidence="4" id="KW-0325">Glycoprotein</keyword>
<protein>
    <submittedName>
        <fullName evidence="7">G8 domain-containing protein</fullName>
    </submittedName>
</protein>
<evidence type="ECO:0000256" key="1">
    <source>
        <dbReference type="ARBA" id="ARBA00004236"/>
    </source>
</evidence>
<dbReference type="Pfam" id="PF10162">
    <property type="entry name" value="G8"/>
    <property type="match status" value="1"/>
</dbReference>
<sequence>MTGTHSGQEEDGETDRRTLLKGIALGSLGTAGIFGGLGAADGTVGGAVDDVAGGLLGDDSHDGHDSHHVLALVPRDAVTHTASGGQWADATTWGDETPTDGARVHVPAETTLTLTSTTARLQTLRVDGTLRVDPETAARLLVETLVVTGSGRLELGSEETPAQDTVVTFLDSGAIDESDDPERIGRGLLTLPGATVRVRGVEKTSFLELASAPTSGDDELRLAAEPTGWTAGDTVVLPGLSPDRDEDEEREVVAVDGTSVRLDEPLEYDHIPPKSSLPSYVVSLSRTVRLASENDRTKRRGHVMFMSRDVDVVGAEFSDLGRTDKSRPVTDPANGVPPKDAESNPQARYACHFHRTGPTVGDPRVVRDCVVRGSPGWGYVNHDSHVRFEDNVSYQVFGAGFVAEIGTEAGTFKRNFALRSHGSGSVPDGRQFREGDEGAIDDFGHGGYGFWFQGPGVAVEGNVAAGHRHHGFVYWTRAKPDREVPPGELGGVTGELANFPVERIENQPDLVDSDEVDDGMVPSSLVKFRSFRDNTVFASGGGLDISRHRFGAHHDRLDEYSVVDGFLAFNIGRHYSQWDHLRVPNSRGAQGGYNGVSVRYSANVRIRDAHLVAGDGAGRGVGINRNHAPSNVRVEDSTVEGFTVGVRAAPRGESPVTGVLDNEVDVQVIGGTTDRRWTPAQQVDVEAEFGEGGRTNLYLSAEFDDDLYGLFSPEGGVTLNGEGVYFAEQAADYVPFPTRADLDATEKDSLSALTDVAPRKLVGKSNAELYEEYGLAVEGSVLPESAGTDAAVEGGYVAGAADGSRRTEWPGSDTGSALLAQARSTEGSLSEVGRLRQGERLTVYGEDTVQTLPGKYAGLAYVRPEEEDADAERPTALQLSVTAPATVYVAYDAETRPDWLSSWRDTGDTVGTTDGKRRVYAREVDAGTVRLGGCPDTHRMYTPFVEGR</sequence>
<dbReference type="GO" id="GO:0005886">
    <property type="term" value="C:plasma membrane"/>
    <property type="evidence" value="ECO:0007669"/>
    <property type="project" value="UniProtKB-SubCell"/>
</dbReference>
<dbReference type="PROSITE" id="PS51484">
    <property type="entry name" value="G8"/>
    <property type="match status" value="1"/>
</dbReference>
<name>A0A1G9ZDL3_9EURY</name>
<keyword evidence="2" id="KW-0472">Membrane</keyword>
<evidence type="ECO:0000256" key="3">
    <source>
        <dbReference type="ARBA" id="ARBA00022729"/>
    </source>
</evidence>
<dbReference type="OrthoDB" id="289651at2157"/>
<keyword evidence="2" id="KW-1003">Cell membrane</keyword>
<dbReference type="SMART" id="SM01225">
    <property type="entry name" value="G8"/>
    <property type="match status" value="1"/>
</dbReference>
<keyword evidence="8" id="KW-1185">Reference proteome</keyword>
<dbReference type="PANTHER" id="PTHR46769:SF2">
    <property type="entry name" value="FIBROCYSTIN-L ISOFORM 2 PRECURSOR-RELATED"/>
    <property type="match status" value="1"/>
</dbReference>
<organism evidence="7 8">
    <name type="scientific">Halogranum gelatinilyticum</name>
    <dbReference type="NCBI Taxonomy" id="660521"/>
    <lineage>
        <taxon>Archaea</taxon>
        <taxon>Methanobacteriati</taxon>
        <taxon>Methanobacteriota</taxon>
        <taxon>Stenosarchaea group</taxon>
        <taxon>Halobacteria</taxon>
        <taxon>Halobacteriales</taxon>
        <taxon>Haloferacaceae</taxon>
    </lineage>
</organism>
<evidence type="ECO:0000256" key="2">
    <source>
        <dbReference type="ARBA" id="ARBA00022475"/>
    </source>
</evidence>
<feature type="domain" description="G8" evidence="6">
    <location>
        <begin position="91"/>
        <end position="224"/>
    </location>
</feature>
<comment type="subcellular location">
    <subcellularLocation>
        <location evidence="1">Cell membrane</location>
    </subcellularLocation>
</comment>
<dbReference type="Proteomes" id="UP000199451">
    <property type="component" value="Unassembled WGS sequence"/>
</dbReference>
<feature type="region of interest" description="Disordered" evidence="5">
    <location>
        <begin position="321"/>
        <end position="344"/>
    </location>
</feature>
<dbReference type="InterPro" id="IPR019316">
    <property type="entry name" value="G8_domain"/>
</dbReference>